<evidence type="ECO:0000256" key="1">
    <source>
        <dbReference type="ARBA" id="ARBA00022741"/>
    </source>
</evidence>
<dbReference type="SMART" id="SM00448">
    <property type="entry name" value="REC"/>
    <property type="match status" value="1"/>
</dbReference>
<organism evidence="9 10">
    <name type="scientific">Desulfosarcina widdelii</name>
    <dbReference type="NCBI Taxonomy" id="947919"/>
    <lineage>
        <taxon>Bacteria</taxon>
        <taxon>Pseudomonadati</taxon>
        <taxon>Thermodesulfobacteriota</taxon>
        <taxon>Desulfobacteria</taxon>
        <taxon>Desulfobacterales</taxon>
        <taxon>Desulfosarcinaceae</taxon>
        <taxon>Desulfosarcina</taxon>
    </lineage>
</organism>
<dbReference type="Gene3D" id="3.40.50.2300">
    <property type="match status" value="1"/>
</dbReference>
<dbReference type="AlphaFoldDB" id="A0A5K7Z7U2"/>
<feature type="domain" description="Sigma-54 factor interaction" evidence="7">
    <location>
        <begin position="155"/>
        <end position="383"/>
    </location>
</feature>
<dbReference type="PROSITE" id="PS00676">
    <property type="entry name" value="SIGMA54_INTERACT_2"/>
    <property type="match status" value="1"/>
</dbReference>
<feature type="region of interest" description="Disordered" evidence="6">
    <location>
        <begin position="446"/>
        <end position="474"/>
    </location>
</feature>
<dbReference type="Gene3D" id="3.40.50.300">
    <property type="entry name" value="P-loop containing nucleotide triphosphate hydrolases"/>
    <property type="match status" value="1"/>
</dbReference>
<protein>
    <submittedName>
        <fullName evidence="9">Sigma-54-dependent Fis family transcriptional regulator</fullName>
    </submittedName>
</protein>
<keyword evidence="4" id="KW-0804">Transcription</keyword>
<feature type="compositionally biased region" description="Polar residues" evidence="6">
    <location>
        <begin position="448"/>
        <end position="465"/>
    </location>
</feature>
<dbReference type="PANTHER" id="PTHR32071">
    <property type="entry name" value="TRANSCRIPTIONAL REGULATORY PROTEIN"/>
    <property type="match status" value="1"/>
</dbReference>
<dbReference type="InterPro" id="IPR025943">
    <property type="entry name" value="Sigma_54_int_dom_ATP-bd_2"/>
</dbReference>
<dbReference type="PROSITE" id="PS50045">
    <property type="entry name" value="SIGMA54_INTERACT_4"/>
    <property type="match status" value="1"/>
</dbReference>
<keyword evidence="10" id="KW-1185">Reference proteome</keyword>
<evidence type="ECO:0000313" key="10">
    <source>
        <dbReference type="Proteomes" id="UP000427769"/>
    </source>
</evidence>
<reference evidence="9 10" key="1">
    <citation type="submission" date="2019-11" db="EMBL/GenBank/DDBJ databases">
        <title>Comparative genomics of hydrocarbon-degrading Desulfosarcina strains.</title>
        <authorList>
            <person name="Watanabe M."/>
            <person name="Kojima H."/>
            <person name="Fukui M."/>
        </authorList>
    </citation>
    <scope>NUCLEOTIDE SEQUENCE [LARGE SCALE GENOMIC DNA]</scope>
    <source>
        <strain evidence="9 10">PP31</strain>
    </source>
</reference>
<evidence type="ECO:0000259" key="7">
    <source>
        <dbReference type="PROSITE" id="PS50045"/>
    </source>
</evidence>
<evidence type="ECO:0000256" key="2">
    <source>
        <dbReference type="ARBA" id="ARBA00022840"/>
    </source>
</evidence>
<evidence type="ECO:0000256" key="4">
    <source>
        <dbReference type="ARBA" id="ARBA00023163"/>
    </source>
</evidence>
<dbReference type="Pfam" id="PF02954">
    <property type="entry name" value="HTH_8"/>
    <property type="match status" value="1"/>
</dbReference>
<sequence length="474" mass="52022">MTMALHPSRPILIVDDEPSILLAIDTTLQMAGLNHTITCQDSRRVMDLLADTPIESMLLDLNMPNVDGHRLLDDVRQEYPDIPVIIVTGAVDVETAVRCIKAGAFDYIVKPVEADRLVTAVNRAISFQELRRENQSLRRHMLRDDLEHPEAFRNIITANPKMLTLFQYVESIAATSQPVLIRGETGVGKELIARAIHRLSGLKGRFVAVNAAGLDDTIFSDTLFGHAKGAFTGADSPRGGLIEQADGGTLFLDEIGDLTQASQVKLLRLLQEGEYFALGDDLPRSSNARIIAATNQRLSTLLKENRFRKDLNYRLQTHRIVVPPLRERLEDVPLLVDHFIAAAASSLNKPRPSVPDALMTLLTGYFYPGNVRELESMIFDAVSRHQSGPLSIASIQAHIDREQTAGGSGMSSPAVYDSGDPPISFSHRLPTLKEAAQLLVAEAMRRSGGNQSKASKMLGVSQQALSKRLKKASD</sequence>
<dbReference type="InterPro" id="IPR002078">
    <property type="entry name" value="Sigma_54_int"/>
</dbReference>
<dbReference type="GO" id="GO:0006355">
    <property type="term" value="P:regulation of DNA-templated transcription"/>
    <property type="evidence" value="ECO:0007669"/>
    <property type="project" value="InterPro"/>
</dbReference>
<dbReference type="InterPro" id="IPR009057">
    <property type="entry name" value="Homeodomain-like_sf"/>
</dbReference>
<keyword evidence="3" id="KW-0805">Transcription regulation</keyword>
<dbReference type="PROSITE" id="PS50110">
    <property type="entry name" value="RESPONSE_REGULATORY"/>
    <property type="match status" value="1"/>
</dbReference>
<name>A0A5K7Z7U2_9BACT</name>
<dbReference type="SUPFAM" id="SSF46689">
    <property type="entry name" value="Homeodomain-like"/>
    <property type="match status" value="1"/>
</dbReference>
<dbReference type="Gene3D" id="1.10.8.60">
    <property type="match status" value="1"/>
</dbReference>
<evidence type="ECO:0000256" key="6">
    <source>
        <dbReference type="SAM" id="MobiDB-lite"/>
    </source>
</evidence>
<dbReference type="InterPro" id="IPR027417">
    <property type="entry name" value="P-loop_NTPase"/>
</dbReference>
<dbReference type="OrthoDB" id="9814761at2"/>
<dbReference type="InterPro" id="IPR001789">
    <property type="entry name" value="Sig_transdc_resp-reg_receiver"/>
</dbReference>
<dbReference type="FunFam" id="3.40.50.300:FF:000006">
    <property type="entry name" value="DNA-binding transcriptional regulator NtrC"/>
    <property type="match status" value="1"/>
</dbReference>
<proteinExistence type="predicted"/>
<keyword evidence="1" id="KW-0547">Nucleotide-binding</keyword>
<dbReference type="CDD" id="cd00009">
    <property type="entry name" value="AAA"/>
    <property type="match status" value="1"/>
</dbReference>
<dbReference type="SUPFAM" id="SSF52172">
    <property type="entry name" value="CheY-like"/>
    <property type="match status" value="1"/>
</dbReference>
<dbReference type="PRINTS" id="PR01590">
    <property type="entry name" value="HTHFIS"/>
</dbReference>
<dbReference type="InterPro" id="IPR002197">
    <property type="entry name" value="HTH_Fis"/>
</dbReference>
<dbReference type="GO" id="GO:0043565">
    <property type="term" value="F:sequence-specific DNA binding"/>
    <property type="evidence" value="ECO:0007669"/>
    <property type="project" value="InterPro"/>
</dbReference>
<accession>A0A5K7Z7U2</accession>
<dbReference type="KEGG" id="dwd:DSCW_45250"/>
<dbReference type="GO" id="GO:0000160">
    <property type="term" value="P:phosphorelay signal transduction system"/>
    <property type="evidence" value="ECO:0007669"/>
    <property type="project" value="InterPro"/>
</dbReference>
<gene>
    <name evidence="9" type="ORF">DSCW_45250</name>
</gene>
<dbReference type="PANTHER" id="PTHR32071:SF13">
    <property type="entry name" value="RESPONSE REGULATOR HSFA"/>
    <property type="match status" value="1"/>
</dbReference>
<feature type="modified residue" description="4-aspartylphosphate" evidence="5">
    <location>
        <position position="60"/>
    </location>
</feature>
<dbReference type="Proteomes" id="UP000427769">
    <property type="component" value="Chromosome"/>
</dbReference>
<evidence type="ECO:0000256" key="3">
    <source>
        <dbReference type="ARBA" id="ARBA00023015"/>
    </source>
</evidence>
<keyword evidence="5" id="KW-0597">Phosphoprotein</keyword>
<dbReference type="PROSITE" id="PS00675">
    <property type="entry name" value="SIGMA54_INTERACT_1"/>
    <property type="match status" value="1"/>
</dbReference>
<dbReference type="Pfam" id="PF00072">
    <property type="entry name" value="Response_reg"/>
    <property type="match status" value="1"/>
</dbReference>
<evidence type="ECO:0000259" key="8">
    <source>
        <dbReference type="PROSITE" id="PS50110"/>
    </source>
</evidence>
<dbReference type="SUPFAM" id="SSF52540">
    <property type="entry name" value="P-loop containing nucleoside triphosphate hydrolases"/>
    <property type="match status" value="1"/>
</dbReference>
<dbReference type="InterPro" id="IPR011006">
    <property type="entry name" value="CheY-like_superfamily"/>
</dbReference>
<dbReference type="Gene3D" id="1.10.10.60">
    <property type="entry name" value="Homeodomain-like"/>
    <property type="match status" value="1"/>
</dbReference>
<evidence type="ECO:0000256" key="5">
    <source>
        <dbReference type="PROSITE-ProRule" id="PRU00169"/>
    </source>
</evidence>
<dbReference type="Pfam" id="PF25601">
    <property type="entry name" value="AAA_lid_14"/>
    <property type="match status" value="1"/>
</dbReference>
<feature type="domain" description="Response regulatory" evidence="8">
    <location>
        <begin position="10"/>
        <end position="125"/>
    </location>
</feature>
<keyword evidence="2" id="KW-0067">ATP-binding</keyword>
<dbReference type="GO" id="GO:0005524">
    <property type="term" value="F:ATP binding"/>
    <property type="evidence" value="ECO:0007669"/>
    <property type="project" value="UniProtKB-KW"/>
</dbReference>
<dbReference type="RefSeq" id="WP_155305888.1">
    <property type="nucleotide sequence ID" value="NZ_AP021875.1"/>
</dbReference>
<dbReference type="EMBL" id="AP021875">
    <property type="protein sequence ID" value="BBO77108.1"/>
    <property type="molecule type" value="Genomic_DNA"/>
</dbReference>
<dbReference type="SMART" id="SM00382">
    <property type="entry name" value="AAA"/>
    <property type="match status" value="1"/>
</dbReference>
<dbReference type="InterPro" id="IPR003593">
    <property type="entry name" value="AAA+_ATPase"/>
</dbReference>
<evidence type="ECO:0000313" key="9">
    <source>
        <dbReference type="EMBL" id="BBO77108.1"/>
    </source>
</evidence>
<dbReference type="InterPro" id="IPR058031">
    <property type="entry name" value="AAA_lid_NorR"/>
</dbReference>
<dbReference type="InterPro" id="IPR025662">
    <property type="entry name" value="Sigma_54_int_dom_ATP-bd_1"/>
</dbReference>
<dbReference type="Pfam" id="PF00158">
    <property type="entry name" value="Sigma54_activat"/>
    <property type="match status" value="1"/>
</dbReference>